<feature type="domain" description="MHD1" evidence="13">
    <location>
        <begin position="801"/>
        <end position="932"/>
    </location>
</feature>
<dbReference type="AlphaFoldDB" id="A0A8C2JXW2"/>
<evidence type="ECO:0000313" key="15">
    <source>
        <dbReference type="Proteomes" id="UP000694701"/>
    </source>
</evidence>
<dbReference type="PANTHER" id="PTHR12166:SF7">
    <property type="entry name" value="CALCIUM-DEPENDENT SECRETION ACTIVATOR 2"/>
    <property type="match status" value="1"/>
</dbReference>
<evidence type="ECO:0000256" key="4">
    <source>
        <dbReference type="ARBA" id="ARBA00022723"/>
    </source>
</evidence>
<feature type="region of interest" description="Disordered" evidence="11">
    <location>
        <begin position="1"/>
        <end position="64"/>
    </location>
</feature>
<evidence type="ECO:0000256" key="6">
    <source>
        <dbReference type="ARBA" id="ARBA00023018"/>
    </source>
</evidence>
<dbReference type="GO" id="GO:0045921">
    <property type="term" value="P:positive regulation of exocytosis"/>
    <property type="evidence" value="ECO:0007669"/>
    <property type="project" value="TreeGrafter"/>
</dbReference>
<dbReference type="GO" id="GO:1990504">
    <property type="term" value="P:dense core granule exocytosis"/>
    <property type="evidence" value="ECO:0007669"/>
    <property type="project" value="InterPro"/>
</dbReference>
<accession>A0A8C2JXW2</accession>
<dbReference type="Ensembl" id="ENSCCRT00020110702.1">
    <property type="protein sequence ID" value="ENSCCRP00020101260.1"/>
    <property type="gene ID" value="ENSCCRG00020043244.1"/>
</dbReference>
<dbReference type="PROSITE" id="PS51258">
    <property type="entry name" value="MHD1"/>
    <property type="match status" value="1"/>
</dbReference>
<reference evidence="14" key="1">
    <citation type="submission" date="2025-08" db="UniProtKB">
        <authorList>
            <consortium name="Ensembl"/>
        </authorList>
    </citation>
    <scope>IDENTIFICATION</scope>
</reference>
<keyword evidence="8" id="KW-0472">Membrane</keyword>
<keyword evidence="3" id="KW-0268">Exocytosis</keyword>
<dbReference type="InterPro" id="IPR033227">
    <property type="entry name" value="CAPS"/>
</dbReference>
<feature type="compositionally biased region" description="Acidic residues" evidence="11">
    <location>
        <begin position="1"/>
        <end position="19"/>
    </location>
</feature>
<dbReference type="SMART" id="SM01145">
    <property type="entry name" value="DUF1041"/>
    <property type="match status" value="1"/>
</dbReference>
<organism evidence="14 15">
    <name type="scientific">Cyprinus carpio</name>
    <name type="common">Common carp</name>
    <dbReference type="NCBI Taxonomy" id="7962"/>
    <lineage>
        <taxon>Eukaryota</taxon>
        <taxon>Metazoa</taxon>
        <taxon>Chordata</taxon>
        <taxon>Craniata</taxon>
        <taxon>Vertebrata</taxon>
        <taxon>Euteleostomi</taxon>
        <taxon>Actinopterygii</taxon>
        <taxon>Neopterygii</taxon>
        <taxon>Teleostei</taxon>
        <taxon>Ostariophysi</taxon>
        <taxon>Cypriniformes</taxon>
        <taxon>Cyprinidae</taxon>
        <taxon>Cyprininae</taxon>
        <taxon>Cyprinus</taxon>
    </lineage>
</organism>
<evidence type="ECO:0000259" key="13">
    <source>
        <dbReference type="PROSITE" id="PS51258"/>
    </source>
</evidence>
<dbReference type="Proteomes" id="UP000694701">
    <property type="component" value="Unplaced"/>
</dbReference>
<dbReference type="GO" id="GO:0098978">
    <property type="term" value="C:glutamatergic synapse"/>
    <property type="evidence" value="ECO:0007669"/>
    <property type="project" value="TreeGrafter"/>
</dbReference>
<dbReference type="InterPro" id="IPR057457">
    <property type="entry name" value="CAPS_C2"/>
</dbReference>
<keyword evidence="4" id="KW-0479">Metal-binding</keyword>
<evidence type="ECO:0000256" key="9">
    <source>
        <dbReference type="ARBA" id="ARBA00023329"/>
    </source>
</evidence>
<dbReference type="InterPro" id="IPR010439">
    <property type="entry name" value="MUN_dom"/>
</dbReference>
<dbReference type="InterPro" id="IPR014770">
    <property type="entry name" value="Munc13_1"/>
</dbReference>
<evidence type="ECO:0000313" key="14">
    <source>
        <dbReference type="Ensembl" id="ENSCCRP00020101260.1"/>
    </source>
</evidence>
<dbReference type="GO" id="GO:0098793">
    <property type="term" value="C:presynapse"/>
    <property type="evidence" value="ECO:0007669"/>
    <property type="project" value="GOC"/>
</dbReference>
<evidence type="ECO:0000256" key="3">
    <source>
        <dbReference type="ARBA" id="ARBA00022483"/>
    </source>
</evidence>
<keyword evidence="5" id="KW-0106">Calcium</keyword>
<keyword evidence="6" id="KW-0770">Synapse</keyword>
<evidence type="ECO:0000256" key="5">
    <source>
        <dbReference type="ARBA" id="ARBA00022837"/>
    </source>
</evidence>
<evidence type="ECO:0000256" key="10">
    <source>
        <dbReference type="ARBA" id="ARBA00034103"/>
    </source>
</evidence>
<evidence type="ECO:0000256" key="11">
    <source>
        <dbReference type="SAM" id="MobiDB-lite"/>
    </source>
</evidence>
<dbReference type="InterPro" id="IPR001849">
    <property type="entry name" value="PH_domain"/>
</dbReference>
<sequence>MLDPSSSDESEGELPPEDELPVKTGKPVKKSPKPEKTSDAPRTQTKEPVPSPADAGKNEQERLKKEEAERKIKLQIYVFVLRCIAYPFNAKQPTDMARRQQKLNKQQLQVVKERFQAFLKGETQIVADEAFCNAVRSYYEGFLKSERVARMVQSGGCSASDFREVFKKNIERRVRSLPEIDGLSKETVLSSWITKYDAIYKGEEDQRRPQGRMPFSAVSELILSKEQLYEMFQQILGIKKFEHQLLYNALQLDNVDEQAAQIRRELDGRLQLAEKIARERKFPKFISKDMEMMYVEELRSSVNLLMANLESQPVAKDFKPKIKPKLTPMNSFLDIGDENDLPLSKSDVVLSFSLEIVIIEVQGLKSVAPNRIVYTNTIIPIFLLQTLEIEMWGTQGDFTTTHPLPAVKVKLFTESTGVLALEDKELGRVVLHPTTNGPKTAELHKMVVPKNSQDVDLKIKLAVRMDKPPNMKHSGYLYALGQRVWKRWKRRYFVLVQVSQYTFAMCSYREKKSEPHELMQLDGYTVDYSDPQPGLEKTQRQGVEELISAMPCNFDHASLFFILQKHTLIHRMNDSFSCLGWFSPGQVFVLDEYCARYGVRGCHRHLCYLKDLMDFSDNNALVDPTLLHYSYAFCASHVHGNRPDGMGTVTEQEEEEFEEIRSRLLTLLEKQITHFRYCFPFGRPEGALKATLSLLERVLMKDITTPVPPEEMRKIVQKCLEKAALINYSQLTEYAKIEAPAQKHTLISQASPEKRLEDMIRLGELCMEVLQQNDEHHSEAFSWWPEAMGEHAETFLSLYTVDMDAVLAVQQQDSWDSFPLFQLLNNFLRTDPHLCNGTFHKHLQDLYIPLVVRYIDLMESSIAQSIHRGFEQETWQSVNNGSATSEDLFWKLDALQMFVMDLHWPEPEFAKHLEQRLKLMASDMMEACVKRTKAAFDAKMQKSCRSTDFRVPLSVCTMFNVLMDAKKQCSKLCVLDQGQEVRHNPQQYHSKIDVLIDEAFKEMISSLVSKFAAVLDGVLSKLSRYDEGTFFSSILSFTKPGMDLADTYITFVRQNQDILRDRVNDEMYTEKIFDQWYNSLMKAVCAWLTDRLDQQLHVYQLKTLIKIVKKSYRDFRLQGVLDGTLNNKSYETVYNRLTIEEATVAVSAADGLQGITMRDSDEEEG</sequence>
<dbReference type="GO" id="GO:0030659">
    <property type="term" value="C:cytoplasmic vesicle membrane"/>
    <property type="evidence" value="ECO:0007669"/>
    <property type="project" value="UniProtKB-SubCell"/>
</dbReference>
<evidence type="ECO:0000256" key="2">
    <source>
        <dbReference type="ARBA" id="ARBA00022448"/>
    </source>
</evidence>
<comment type="subcellular location">
    <subcellularLocation>
        <location evidence="1">Cytoplasmic vesicle membrane</location>
    </subcellularLocation>
    <subcellularLocation>
        <location evidence="10">Synapse</location>
    </subcellularLocation>
</comment>
<dbReference type="GO" id="GO:0008289">
    <property type="term" value="F:lipid binding"/>
    <property type="evidence" value="ECO:0007669"/>
    <property type="project" value="UniProtKB-KW"/>
</dbReference>
<dbReference type="PANTHER" id="PTHR12166">
    <property type="entry name" value="CALCIUM-DEPENDENT SECRETION ACTIVATOR"/>
    <property type="match status" value="1"/>
</dbReference>
<dbReference type="Pfam" id="PF25341">
    <property type="entry name" value="C2_CAPS"/>
    <property type="match status" value="1"/>
</dbReference>
<evidence type="ECO:0000256" key="8">
    <source>
        <dbReference type="ARBA" id="ARBA00023136"/>
    </source>
</evidence>
<evidence type="ECO:0000259" key="12">
    <source>
        <dbReference type="PROSITE" id="PS50003"/>
    </source>
</evidence>
<dbReference type="PROSITE" id="PS50003">
    <property type="entry name" value="PH_DOMAIN"/>
    <property type="match status" value="1"/>
</dbReference>
<name>A0A8C2JXW2_CYPCA</name>
<keyword evidence="7" id="KW-0446">Lipid-binding</keyword>
<dbReference type="FunFam" id="1.10.357.50:FF:000002">
    <property type="entry name" value="calcium-dependent secretion activator 2 isoform X7"/>
    <property type="match status" value="1"/>
</dbReference>
<protein>
    <submittedName>
        <fullName evidence="14">Ca++-dependent secretion activator 2</fullName>
    </submittedName>
</protein>
<keyword evidence="9" id="KW-0968">Cytoplasmic vesicle</keyword>
<dbReference type="Gene3D" id="1.10.357.50">
    <property type="match status" value="1"/>
</dbReference>
<dbReference type="GO" id="GO:0016079">
    <property type="term" value="P:synaptic vesicle exocytosis"/>
    <property type="evidence" value="ECO:0007669"/>
    <property type="project" value="InterPro"/>
</dbReference>
<dbReference type="Gene3D" id="2.30.29.30">
    <property type="entry name" value="Pleckstrin-homology domain (PH domain)/Phosphotyrosine-binding domain (PTB)"/>
    <property type="match status" value="1"/>
</dbReference>
<evidence type="ECO:0000256" key="1">
    <source>
        <dbReference type="ARBA" id="ARBA00004156"/>
    </source>
</evidence>
<dbReference type="InterPro" id="IPR011993">
    <property type="entry name" value="PH-like_dom_sf"/>
</dbReference>
<dbReference type="SUPFAM" id="SSF50729">
    <property type="entry name" value="PH domain-like"/>
    <property type="match status" value="1"/>
</dbReference>
<dbReference type="Pfam" id="PF06292">
    <property type="entry name" value="MUN"/>
    <property type="match status" value="2"/>
</dbReference>
<proteinExistence type="predicted"/>
<evidence type="ECO:0000256" key="7">
    <source>
        <dbReference type="ARBA" id="ARBA00023121"/>
    </source>
</evidence>
<feature type="domain" description="PH" evidence="12">
    <location>
        <begin position="470"/>
        <end position="526"/>
    </location>
</feature>
<dbReference type="GO" id="GO:0046872">
    <property type="term" value="F:metal ion binding"/>
    <property type="evidence" value="ECO:0007669"/>
    <property type="project" value="UniProtKB-KW"/>
</dbReference>
<keyword evidence="2" id="KW-0813">Transport</keyword>